<sequence length="84" mass="10012">MDKEVLEFLKKMDEKIDENFNNMNKDIKKLEKKVNALFEYTAEFREEVNVKLSELKDVKEVTKENCYDINLLKRKVENANLPNA</sequence>
<dbReference type="EMBL" id="CZBO01000008">
    <property type="protein sequence ID" value="CUQ30499.1"/>
    <property type="molecule type" value="Genomic_DNA"/>
</dbReference>
<evidence type="ECO:0000313" key="3">
    <source>
        <dbReference type="Proteomes" id="UP000095563"/>
    </source>
</evidence>
<feature type="coiled-coil region" evidence="1">
    <location>
        <begin position="13"/>
        <end position="65"/>
    </location>
</feature>
<protein>
    <submittedName>
        <fullName evidence="2">Uncharacterized protein</fullName>
    </submittedName>
</protein>
<organism evidence="2 3">
    <name type="scientific">Clostridium baratii</name>
    <dbReference type="NCBI Taxonomy" id="1561"/>
    <lineage>
        <taxon>Bacteria</taxon>
        <taxon>Bacillati</taxon>
        <taxon>Bacillota</taxon>
        <taxon>Clostridia</taxon>
        <taxon>Eubacteriales</taxon>
        <taxon>Clostridiaceae</taxon>
        <taxon>Clostridium</taxon>
    </lineage>
</organism>
<dbReference type="RefSeq" id="WP_055208774.1">
    <property type="nucleotide sequence ID" value="NZ_CZBO01000008.1"/>
</dbReference>
<reference evidence="2 3" key="1">
    <citation type="submission" date="2015-09" db="EMBL/GenBank/DDBJ databases">
        <authorList>
            <consortium name="Pathogen Informatics"/>
        </authorList>
    </citation>
    <scope>NUCLEOTIDE SEQUENCE [LARGE SCALE GENOMIC DNA]</scope>
    <source>
        <strain evidence="2 3">2789STDY5834956</strain>
    </source>
</reference>
<name>A0A174VHG1_9CLOT</name>
<dbReference type="AlphaFoldDB" id="A0A174VHG1"/>
<dbReference type="Proteomes" id="UP000095563">
    <property type="component" value="Unassembled WGS sequence"/>
</dbReference>
<gene>
    <name evidence="2" type="ORF">ERS852568_02755</name>
</gene>
<proteinExistence type="predicted"/>
<evidence type="ECO:0000256" key="1">
    <source>
        <dbReference type="SAM" id="Coils"/>
    </source>
</evidence>
<keyword evidence="1" id="KW-0175">Coiled coil</keyword>
<accession>A0A174VHG1</accession>
<evidence type="ECO:0000313" key="2">
    <source>
        <dbReference type="EMBL" id="CUQ30499.1"/>
    </source>
</evidence>